<protein>
    <submittedName>
        <fullName evidence="3">Uncharacterized protein</fullName>
    </submittedName>
</protein>
<evidence type="ECO:0000256" key="1">
    <source>
        <dbReference type="SAM" id="MobiDB-lite"/>
    </source>
</evidence>
<feature type="compositionally biased region" description="Acidic residues" evidence="1">
    <location>
        <begin position="1"/>
        <end position="11"/>
    </location>
</feature>
<evidence type="ECO:0000313" key="4">
    <source>
        <dbReference type="Proteomes" id="UP001153069"/>
    </source>
</evidence>
<comment type="caution">
    <text evidence="3">The sequence shown here is derived from an EMBL/GenBank/DDBJ whole genome shotgun (WGS) entry which is preliminary data.</text>
</comment>
<dbReference type="OrthoDB" id="45841at2759"/>
<dbReference type="EMBL" id="CAICTM010003073">
    <property type="protein sequence ID" value="CAB9530848.1"/>
    <property type="molecule type" value="Genomic_DNA"/>
</dbReference>
<feature type="compositionally biased region" description="Low complexity" evidence="1">
    <location>
        <begin position="376"/>
        <end position="430"/>
    </location>
</feature>
<name>A0A9N8I130_9STRA</name>
<keyword evidence="2" id="KW-1133">Transmembrane helix</keyword>
<keyword evidence="4" id="KW-1185">Reference proteome</keyword>
<dbReference type="Proteomes" id="UP001153069">
    <property type="component" value="Unassembled WGS sequence"/>
</dbReference>
<reference evidence="3" key="1">
    <citation type="submission" date="2020-06" db="EMBL/GenBank/DDBJ databases">
        <authorList>
            <consortium name="Plant Systems Biology data submission"/>
        </authorList>
    </citation>
    <scope>NUCLEOTIDE SEQUENCE</scope>
    <source>
        <strain evidence="3">D6</strain>
    </source>
</reference>
<dbReference type="AlphaFoldDB" id="A0A9N8I130"/>
<evidence type="ECO:0000256" key="2">
    <source>
        <dbReference type="SAM" id="Phobius"/>
    </source>
</evidence>
<feature type="transmembrane region" description="Helical" evidence="2">
    <location>
        <begin position="41"/>
        <end position="62"/>
    </location>
</feature>
<evidence type="ECO:0000313" key="3">
    <source>
        <dbReference type="EMBL" id="CAB9530848.1"/>
    </source>
</evidence>
<gene>
    <name evidence="3" type="ORF">SEMRO_3075_G343280.1</name>
</gene>
<feature type="compositionally biased region" description="Basic and acidic residues" evidence="1">
    <location>
        <begin position="21"/>
        <end position="31"/>
    </location>
</feature>
<organism evidence="3 4">
    <name type="scientific">Seminavis robusta</name>
    <dbReference type="NCBI Taxonomy" id="568900"/>
    <lineage>
        <taxon>Eukaryota</taxon>
        <taxon>Sar</taxon>
        <taxon>Stramenopiles</taxon>
        <taxon>Ochrophyta</taxon>
        <taxon>Bacillariophyta</taxon>
        <taxon>Bacillariophyceae</taxon>
        <taxon>Bacillariophycidae</taxon>
        <taxon>Naviculales</taxon>
        <taxon>Naviculaceae</taxon>
        <taxon>Seminavis</taxon>
    </lineage>
</organism>
<keyword evidence="2" id="KW-0812">Transmembrane</keyword>
<sequence length="447" mass="46907">MADDKFDDEPLNTDNGAGRPPQREHKYSTADMKPENPWKRICCTILTCLVCIAIMILISLLMQKLFDPPEDEDWSDDAVNATDDDIVGVAGALTGAAATLPKNMAFIEDVCSEARIGEDDTAACEAACTPAKDCCNPYSGGGNSTCFEGEQTGCFAYSKCHSLTGFFDAAHNDLDRVCSKASLEINREECEQACSSLSCCYQESESCVAKHFEACLDYAACQNLKEDSIGVAPMDLDETCERSSPVCKRECKDALCCSDPNSKCYRENFVACLSYMYSACTGHSDTKITVAPINSRVNAAPSNLEEVCSPKGLAEHGSGQCQQACSAAACCWLDGASGCFGEDPLGCIEYQRCSILNEPNSAADVPVSPVRSATISPEAESSPGPSSGGTTTAPAPEPTSAGTSTTPAPSAGGTTTTTPAPSAGTPQPSAVASTEQAQARGFRGIPN</sequence>
<feature type="region of interest" description="Disordered" evidence="1">
    <location>
        <begin position="1"/>
        <end position="31"/>
    </location>
</feature>
<proteinExistence type="predicted"/>
<keyword evidence="2" id="KW-0472">Membrane</keyword>
<accession>A0A9N8I130</accession>
<feature type="region of interest" description="Disordered" evidence="1">
    <location>
        <begin position="364"/>
        <end position="447"/>
    </location>
</feature>